<reference evidence="4" key="1">
    <citation type="submission" date="2016-10" db="EMBL/GenBank/DDBJ databases">
        <authorList>
            <person name="de Groot N.N."/>
        </authorList>
    </citation>
    <scope>NUCLEOTIDE SEQUENCE</scope>
</reference>
<dbReference type="PANTHER" id="PTHR44196:SF1">
    <property type="entry name" value="DEHYDROGENASE_REDUCTASE SDR FAMILY MEMBER 7B"/>
    <property type="match status" value="1"/>
</dbReference>
<keyword evidence="3" id="KW-0472">Membrane</keyword>
<protein>
    <submittedName>
        <fullName evidence="4">Oxidoreductase, short-chain dehydrogenase/reductase family</fullName>
    </submittedName>
</protein>
<evidence type="ECO:0000256" key="2">
    <source>
        <dbReference type="ARBA" id="ARBA00023002"/>
    </source>
</evidence>
<dbReference type="PANTHER" id="PTHR44196">
    <property type="entry name" value="DEHYDROGENASE/REDUCTASE SDR FAMILY MEMBER 7B"/>
    <property type="match status" value="1"/>
</dbReference>
<comment type="similarity">
    <text evidence="1">Belongs to the short-chain dehydrogenases/reductases (SDR) family.</text>
</comment>
<dbReference type="InterPro" id="IPR002347">
    <property type="entry name" value="SDR_fam"/>
</dbReference>
<dbReference type="EMBL" id="FPHJ01000061">
    <property type="protein sequence ID" value="SFV68327.1"/>
    <property type="molecule type" value="Genomic_DNA"/>
</dbReference>
<feature type="transmembrane region" description="Helical" evidence="3">
    <location>
        <begin position="217"/>
        <end position="237"/>
    </location>
</feature>
<keyword evidence="3" id="KW-1133">Transmembrane helix</keyword>
<dbReference type="GO" id="GO:0016020">
    <property type="term" value="C:membrane"/>
    <property type="evidence" value="ECO:0007669"/>
    <property type="project" value="TreeGrafter"/>
</dbReference>
<evidence type="ECO:0000313" key="4">
    <source>
        <dbReference type="EMBL" id="SFV68327.1"/>
    </source>
</evidence>
<dbReference type="Pfam" id="PF00106">
    <property type="entry name" value="adh_short"/>
    <property type="match status" value="1"/>
</dbReference>
<dbReference type="InterPro" id="IPR036291">
    <property type="entry name" value="NAD(P)-bd_dom_sf"/>
</dbReference>
<dbReference type="GO" id="GO:0016491">
    <property type="term" value="F:oxidoreductase activity"/>
    <property type="evidence" value="ECO:0007669"/>
    <property type="project" value="UniProtKB-KW"/>
</dbReference>
<sequence length="254" mass="28201">MNFKNKNIVISGASGDIGSILAKTLYEKGANITAITHNKTTNYNNINSDLSTVKGINKVCEQLKNIPVDILINLAGTSYFGPFEKNPNNQVEKMININLLAPILLTQAVIKTMKKQNSGNIVNIGSIFASINFAYFAHYSGSKAGLKGFSEAISRELQSTGVFVNYIALRAVNTKFNNQYVLTYAKRTKMKMDSPNYVVNKIIKSINKNKKNTFVGIFEHIAIYINAIFPSFITVILKKNNNIANMIFKNKKGE</sequence>
<dbReference type="SUPFAM" id="SSF51735">
    <property type="entry name" value="NAD(P)-binding Rossmann-fold domains"/>
    <property type="match status" value="1"/>
</dbReference>
<evidence type="ECO:0000256" key="1">
    <source>
        <dbReference type="ARBA" id="ARBA00006484"/>
    </source>
</evidence>
<keyword evidence="3" id="KW-0812">Transmembrane</keyword>
<dbReference type="PRINTS" id="PR00080">
    <property type="entry name" value="SDRFAMILY"/>
</dbReference>
<dbReference type="Gene3D" id="3.40.50.720">
    <property type="entry name" value="NAD(P)-binding Rossmann-like Domain"/>
    <property type="match status" value="1"/>
</dbReference>
<dbReference type="InterPro" id="IPR020904">
    <property type="entry name" value="Sc_DH/Rdtase_CS"/>
</dbReference>
<evidence type="ECO:0000256" key="3">
    <source>
        <dbReference type="SAM" id="Phobius"/>
    </source>
</evidence>
<dbReference type="PRINTS" id="PR00081">
    <property type="entry name" value="GDHRDH"/>
</dbReference>
<gene>
    <name evidence="4" type="ORF">MNB_SUP05-5-1006</name>
</gene>
<name>A0A1W1CRL7_9ZZZZ</name>
<accession>A0A1W1CRL7</accession>
<organism evidence="4">
    <name type="scientific">hydrothermal vent metagenome</name>
    <dbReference type="NCBI Taxonomy" id="652676"/>
    <lineage>
        <taxon>unclassified sequences</taxon>
        <taxon>metagenomes</taxon>
        <taxon>ecological metagenomes</taxon>
    </lineage>
</organism>
<feature type="transmembrane region" description="Helical" evidence="3">
    <location>
        <begin position="121"/>
        <end position="139"/>
    </location>
</feature>
<dbReference type="AlphaFoldDB" id="A0A1W1CRL7"/>
<dbReference type="CDD" id="cd05233">
    <property type="entry name" value="SDR_c"/>
    <property type="match status" value="1"/>
</dbReference>
<proteinExistence type="inferred from homology"/>
<dbReference type="PROSITE" id="PS00061">
    <property type="entry name" value="ADH_SHORT"/>
    <property type="match status" value="1"/>
</dbReference>
<keyword evidence="2" id="KW-0560">Oxidoreductase</keyword>